<evidence type="ECO:0000313" key="2">
    <source>
        <dbReference type="Proteomes" id="UP001162992"/>
    </source>
</evidence>
<dbReference type="Proteomes" id="UP001162992">
    <property type="component" value="Chromosome 19"/>
</dbReference>
<proteinExistence type="predicted"/>
<protein>
    <submittedName>
        <fullName evidence="1">Uncharacterized protein</fullName>
    </submittedName>
</protein>
<keyword evidence="2" id="KW-1185">Reference proteome</keyword>
<sequence>MQPAGKQRLQSMVCTFYWASIQICDQIHFIQERGGGGELGATWAWVLFCSLPAFLLPRCGFGKFGGSLFLGGGKHCLIRLASVFDVASRDERMWSTFQGSFSRVQNLLDHNRLLISEINRNHETKLPESLTRNVTLIRELNNNISKVVELYSNLTAAFVHDVAQPAGEDSARPDLITNPSQSQKRVRSD</sequence>
<accession>A0ACC2AUQ9</accession>
<dbReference type="EMBL" id="CM055110">
    <property type="protein sequence ID" value="KAJ7521246.1"/>
    <property type="molecule type" value="Genomic_DNA"/>
</dbReference>
<gene>
    <name evidence="1" type="ORF">O6H91_19G043700</name>
</gene>
<name>A0ACC2AUQ9_DIPCM</name>
<evidence type="ECO:0000313" key="1">
    <source>
        <dbReference type="EMBL" id="KAJ7521246.1"/>
    </source>
</evidence>
<organism evidence="1 2">
    <name type="scientific">Diphasiastrum complanatum</name>
    <name type="common">Issler's clubmoss</name>
    <name type="synonym">Lycopodium complanatum</name>
    <dbReference type="NCBI Taxonomy" id="34168"/>
    <lineage>
        <taxon>Eukaryota</taxon>
        <taxon>Viridiplantae</taxon>
        <taxon>Streptophyta</taxon>
        <taxon>Embryophyta</taxon>
        <taxon>Tracheophyta</taxon>
        <taxon>Lycopodiopsida</taxon>
        <taxon>Lycopodiales</taxon>
        <taxon>Lycopodiaceae</taxon>
        <taxon>Lycopodioideae</taxon>
        <taxon>Diphasiastrum</taxon>
    </lineage>
</organism>
<reference evidence="2" key="1">
    <citation type="journal article" date="2024" name="Proc. Natl. Acad. Sci. U.S.A.">
        <title>Extraordinary preservation of gene collinearity over three hundred million years revealed in homosporous lycophytes.</title>
        <authorList>
            <person name="Li C."/>
            <person name="Wickell D."/>
            <person name="Kuo L.Y."/>
            <person name="Chen X."/>
            <person name="Nie B."/>
            <person name="Liao X."/>
            <person name="Peng D."/>
            <person name="Ji J."/>
            <person name="Jenkins J."/>
            <person name="Williams M."/>
            <person name="Shu S."/>
            <person name="Plott C."/>
            <person name="Barry K."/>
            <person name="Rajasekar S."/>
            <person name="Grimwood J."/>
            <person name="Han X."/>
            <person name="Sun S."/>
            <person name="Hou Z."/>
            <person name="He W."/>
            <person name="Dai G."/>
            <person name="Sun C."/>
            <person name="Schmutz J."/>
            <person name="Leebens-Mack J.H."/>
            <person name="Li F.W."/>
            <person name="Wang L."/>
        </authorList>
    </citation>
    <scope>NUCLEOTIDE SEQUENCE [LARGE SCALE GENOMIC DNA]</scope>
    <source>
        <strain evidence="2">cv. PW_Plant_1</strain>
    </source>
</reference>
<comment type="caution">
    <text evidence="1">The sequence shown here is derived from an EMBL/GenBank/DDBJ whole genome shotgun (WGS) entry which is preliminary data.</text>
</comment>